<dbReference type="InterPro" id="IPR014395">
    <property type="entry name" value="Pen/GL7ACA/AHL_acylase"/>
</dbReference>
<evidence type="ECO:0000256" key="4">
    <source>
        <dbReference type="PIRSR" id="PIRSR001227-1"/>
    </source>
</evidence>
<evidence type="ECO:0000256" key="1">
    <source>
        <dbReference type="ARBA" id="ARBA00006586"/>
    </source>
</evidence>
<dbReference type="InterPro" id="IPR043147">
    <property type="entry name" value="Penicillin_amidase_A-knob"/>
</dbReference>
<dbReference type="EMBL" id="FNAY01000005">
    <property type="protein sequence ID" value="SDE96550.1"/>
    <property type="molecule type" value="Genomic_DNA"/>
</dbReference>
<dbReference type="InterPro" id="IPR043146">
    <property type="entry name" value="Penicillin_amidase_N_B-knob"/>
</dbReference>
<dbReference type="GO" id="GO:0016811">
    <property type="term" value="F:hydrolase activity, acting on carbon-nitrogen (but not peptide) bonds, in linear amides"/>
    <property type="evidence" value="ECO:0007669"/>
    <property type="project" value="InterPro"/>
</dbReference>
<dbReference type="PIRSF" id="PIRSF001227">
    <property type="entry name" value="Pen_acylase"/>
    <property type="match status" value="1"/>
</dbReference>
<evidence type="ECO:0000313" key="7">
    <source>
        <dbReference type="EMBL" id="SDE96550.1"/>
    </source>
</evidence>
<protein>
    <submittedName>
        <fullName evidence="7">Penicillin amidase</fullName>
    </submittedName>
</protein>
<evidence type="ECO:0000256" key="6">
    <source>
        <dbReference type="SAM" id="Phobius"/>
    </source>
</evidence>
<name>A0A1G7H7X8_RHOCA</name>
<dbReference type="GO" id="GO:0046872">
    <property type="term" value="F:metal ion binding"/>
    <property type="evidence" value="ECO:0007669"/>
    <property type="project" value="UniProtKB-KW"/>
</dbReference>
<feature type="binding site" evidence="5">
    <location>
        <position position="333"/>
    </location>
    <ligand>
        <name>Ca(2+)</name>
        <dbReference type="ChEBI" id="CHEBI:29108"/>
    </ligand>
</feature>
<keyword evidence="2" id="KW-0378">Hydrolase</keyword>
<dbReference type="Gene3D" id="1.10.439.10">
    <property type="entry name" value="Penicillin Amidohydrolase, domain 1"/>
    <property type="match status" value="1"/>
</dbReference>
<accession>A0A1G7H7X8</accession>
<evidence type="ECO:0000256" key="5">
    <source>
        <dbReference type="PIRSR" id="PIRSR001227-2"/>
    </source>
</evidence>
<keyword evidence="5" id="KW-0479">Metal-binding</keyword>
<dbReference type="Proteomes" id="UP000183812">
    <property type="component" value="Unassembled WGS sequence"/>
</dbReference>
<evidence type="ECO:0000256" key="3">
    <source>
        <dbReference type="ARBA" id="ARBA00023145"/>
    </source>
</evidence>
<feature type="transmembrane region" description="Helical" evidence="6">
    <location>
        <begin position="7"/>
        <end position="30"/>
    </location>
</feature>
<dbReference type="RefSeq" id="WP_074553316.1">
    <property type="nucleotide sequence ID" value="NZ_CP119563.1"/>
</dbReference>
<dbReference type="PANTHER" id="PTHR34218:SF4">
    <property type="entry name" value="ACYL-HOMOSERINE LACTONE ACYLASE QUIP"/>
    <property type="match status" value="1"/>
</dbReference>
<keyword evidence="6" id="KW-1133">Transmembrane helix</keyword>
<feature type="binding site" evidence="5">
    <location>
        <position position="195"/>
    </location>
    <ligand>
        <name>Ca(2+)</name>
        <dbReference type="ChEBI" id="CHEBI:29108"/>
    </ligand>
</feature>
<keyword evidence="6" id="KW-0812">Transmembrane</keyword>
<sequence>MYRLFTWLVRIVTTLLALAVLAAFGVWYFATRSLPDYDATYQIEGLSAPVEIVRTTEDVPHIFGKTDADVYFALGLAHAQDRLWQMTLARRTVQGRLSEVFGAKTLKTDELMRRLDLYGAAQTSVAAQDPVTASALEAYARGVNAWIEEVNRAALGRGAPEFFLFDAEIAYWTPADSIALLKLMAVQNATQIDTEVLRAQLSMLGQGWAADLMPAVPGPGTIALPRYAELFPGLDPAQLQTATDAEEPLSPFAHRDFAAASNAFAAAPARSAAGGSLLANDPHAAFSAPSPWYLARLELSTGGVIGATIPGIPAILTGRSDQLGWGITAAFADDEDLFVEELDPKTPGRYRSPEGWAEFTTRKVIVTVKDAAPITLTLRWTENGPVLPSGHFDLGKITPPGHVISLGWSALSTADTSMSAALKIMQSKTVPEAVAAGEGFLAPAVNLTLADATSVGLVTLGALPLRDPANATEGRMPQPGWLLANRWHGRLPYDSNPRLLDPEGGIVVNTNNKLIDRPFPLHVSYDWGDSQRVARLTRLMGEREVHSRESFIAVQTDTVSPAARGLLPLVGADLWFTGTPAPEGTPERFRQRALELLAAWDGDMNEHLPEPLIYAAWMREFQDRLIRDELGPELSAKFIHIEPLFLEKVLRNVDGAARWCDVLQSAPSETCTDIARVSLDAALLELKEKYGPQIESWRWGDAHEAQHDHAVLGRNPLLGWLMNIRQSTSGGDFTLNRGLTAGSGPDPFANVHGAGYRGVYDFADPDSSVFIIATGQSGHPFSSHYDDLADLWRRGEYVPMSLDPELARAAAAGITRLEPLGASE</sequence>
<dbReference type="Gene3D" id="3.60.20.10">
    <property type="entry name" value="Glutamine Phosphoribosylpyrophosphate, subunit 1, domain 1"/>
    <property type="match status" value="1"/>
</dbReference>
<gene>
    <name evidence="7" type="ORF">SAMN04244550_01440</name>
</gene>
<dbReference type="Pfam" id="PF01804">
    <property type="entry name" value="Penicil_amidase"/>
    <property type="match status" value="1"/>
</dbReference>
<feature type="binding site" evidence="5">
    <location>
        <position position="336"/>
    </location>
    <ligand>
        <name>Ca(2+)</name>
        <dbReference type="ChEBI" id="CHEBI:29108"/>
    </ligand>
</feature>
<dbReference type="Gene3D" id="2.30.120.10">
    <property type="match status" value="1"/>
</dbReference>
<feature type="active site" description="Nucleophile" evidence="4">
    <location>
        <position position="261"/>
    </location>
</feature>
<keyword evidence="5" id="KW-0106">Calcium</keyword>
<dbReference type="Gene3D" id="1.10.1400.10">
    <property type="match status" value="1"/>
</dbReference>
<dbReference type="AlphaFoldDB" id="A0A1G7H7X8"/>
<dbReference type="InterPro" id="IPR023343">
    <property type="entry name" value="Penicillin_amidase_dom1"/>
</dbReference>
<comment type="cofactor">
    <cofactor evidence="5">
        <name>Ca(2+)</name>
        <dbReference type="ChEBI" id="CHEBI:29108"/>
    </cofactor>
    <text evidence="5">Binds 1 Ca(2+) ion per dimer.</text>
</comment>
<keyword evidence="3" id="KW-0865">Zymogen</keyword>
<evidence type="ECO:0000256" key="2">
    <source>
        <dbReference type="ARBA" id="ARBA00022801"/>
    </source>
</evidence>
<comment type="similarity">
    <text evidence="1">Belongs to the peptidase S45 family.</text>
</comment>
<dbReference type="InterPro" id="IPR029055">
    <property type="entry name" value="Ntn_hydrolases_N"/>
</dbReference>
<dbReference type="PANTHER" id="PTHR34218">
    <property type="entry name" value="PEPTIDASE S45 PENICILLIN AMIDASE"/>
    <property type="match status" value="1"/>
</dbReference>
<dbReference type="SUPFAM" id="SSF56235">
    <property type="entry name" value="N-terminal nucleophile aminohydrolases (Ntn hydrolases)"/>
    <property type="match status" value="1"/>
</dbReference>
<dbReference type="GO" id="GO:0017000">
    <property type="term" value="P:antibiotic biosynthetic process"/>
    <property type="evidence" value="ECO:0007669"/>
    <property type="project" value="InterPro"/>
</dbReference>
<keyword evidence="6" id="KW-0472">Membrane</keyword>
<proteinExistence type="inferred from homology"/>
<reference evidence="7" key="1">
    <citation type="submission" date="2016-10" db="EMBL/GenBank/DDBJ databases">
        <authorList>
            <person name="de Groot N.N."/>
        </authorList>
    </citation>
    <scope>NUCLEOTIDE SEQUENCE [LARGE SCALE GENOMIC DNA]</scope>
    <source>
        <strain evidence="7">DSM 938</strain>
    </source>
</reference>
<dbReference type="OrthoDB" id="9760084at2"/>
<organism evidence="7">
    <name type="scientific">Rhodobacter capsulatus</name>
    <name type="common">Rhodopseudomonas capsulata</name>
    <dbReference type="NCBI Taxonomy" id="1061"/>
    <lineage>
        <taxon>Bacteria</taxon>
        <taxon>Pseudomonadati</taxon>
        <taxon>Pseudomonadota</taxon>
        <taxon>Alphaproteobacteria</taxon>
        <taxon>Rhodobacterales</taxon>
        <taxon>Rhodobacter group</taxon>
        <taxon>Rhodobacter</taxon>
    </lineage>
</organism>
<dbReference type="CDD" id="cd03747">
    <property type="entry name" value="Ntn_PGA_like"/>
    <property type="match status" value="1"/>
</dbReference>
<dbReference type="InterPro" id="IPR002692">
    <property type="entry name" value="S45"/>
</dbReference>